<dbReference type="InterPro" id="IPR036721">
    <property type="entry name" value="RCK_C_sf"/>
</dbReference>
<evidence type="ECO:0000256" key="3">
    <source>
        <dbReference type="ARBA" id="ARBA00022692"/>
    </source>
</evidence>
<evidence type="ECO:0000256" key="1">
    <source>
        <dbReference type="ARBA" id="ARBA00004141"/>
    </source>
</evidence>
<sequence>MTFEIGIVLALLAIAVLCFSFEWVAAEIVALGLMLAFVISGVLSPEQAFAGFASDTVMMILGLLLMTTVLSRTGLMEVVSRQLLRATGQSPTRFLWLMMISVGFLSAFVSNTATTAFFIPVVLAVARRMKTPGAMFLLPLAFASILASSVSLIATSTNLVVSGLMQNLGMPAMDMFELAPVGLPILLLGIVYIGLIGLRLLPKRHYTSVEDELKEGKYLGELVLTEGSSFAGKTLVDSRLGEDYDLNVLRIVRNKDQNLRPRGNVTLRDGDVLLVEGPHDALLRIKDMHAVQLKADAKLSALSEADPDTKIVEALLLPKSTLIGRSLKDARFRDRFGVIALGLQHKGRAVRKMSQVNLAVGDVLLLQGPPGELATLQDMGAFRMIGEPETKSMPALRAGLMAACFIIALLIGIFKIAPLPVAVLGGAFAMLASGLVSPEVIYREVEWKAVILIACMLSVGAAMQASGADQLIGQWINHLASGLSPRWLIAGIFLLTVALSQPMSNQAAAALVLPIAVAAAVQMDLNPRALAMTVAVAASCSFLTPLEPACLMVYGPGGYRFRDFFLVGLPLSLGILVITLVLIPVFWPL</sequence>
<evidence type="ECO:0000256" key="6">
    <source>
        <dbReference type="ARBA" id="ARBA00023136"/>
    </source>
</evidence>
<feature type="transmembrane region" description="Helical" evidence="7">
    <location>
        <begin position="529"/>
        <end position="552"/>
    </location>
</feature>
<reference evidence="9 10" key="1">
    <citation type="submission" date="2019-05" db="EMBL/GenBank/DDBJ databases">
        <title>Verrucobacter flavum gen. nov., sp. nov. a new member of the family Verrucomicrobiaceae.</title>
        <authorList>
            <person name="Szuroczki S."/>
            <person name="Abbaszade G."/>
            <person name="Szabo A."/>
            <person name="Felfoldi T."/>
            <person name="Schumann P."/>
            <person name="Boka K."/>
            <person name="Keki Z."/>
            <person name="Toumi M."/>
            <person name="Toth E."/>
        </authorList>
    </citation>
    <scope>NUCLEOTIDE SEQUENCE [LARGE SCALE GENOMIC DNA]</scope>
    <source>
        <strain evidence="9 10">MG-N-17</strain>
    </source>
</reference>
<name>A0A5R8KIV4_9BACT</name>
<dbReference type="EMBL" id="VAUV01000002">
    <property type="protein sequence ID" value="TLD72258.1"/>
    <property type="molecule type" value="Genomic_DNA"/>
</dbReference>
<evidence type="ECO:0000259" key="8">
    <source>
        <dbReference type="PROSITE" id="PS51202"/>
    </source>
</evidence>
<keyword evidence="10" id="KW-1185">Reference proteome</keyword>
<feature type="domain" description="RCK C-terminal" evidence="8">
    <location>
        <begin position="207"/>
        <end position="291"/>
    </location>
</feature>
<feature type="transmembrane region" description="Helical" evidence="7">
    <location>
        <begin position="507"/>
        <end position="523"/>
    </location>
</feature>
<dbReference type="InterPro" id="IPR004680">
    <property type="entry name" value="Cit_transptr-like_dom"/>
</dbReference>
<keyword evidence="4" id="KW-0677">Repeat</keyword>
<dbReference type="Pfam" id="PF02080">
    <property type="entry name" value="TrkA_C"/>
    <property type="match status" value="2"/>
</dbReference>
<accession>A0A5R8KIV4</accession>
<dbReference type="RefSeq" id="WP_138084614.1">
    <property type="nucleotide sequence ID" value="NZ_VAUV01000002.1"/>
</dbReference>
<dbReference type="GO" id="GO:0005886">
    <property type="term" value="C:plasma membrane"/>
    <property type="evidence" value="ECO:0007669"/>
    <property type="project" value="TreeGrafter"/>
</dbReference>
<dbReference type="PROSITE" id="PS51202">
    <property type="entry name" value="RCK_C"/>
    <property type="match status" value="2"/>
</dbReference>
<dbReference type="OrthoDB" id="9765532at2"/>
<dbReference type="GO" id="GO:0008324">
    <property type="term" value="F:monoatomic cation transmembrane transporter activity"/>
    <property type="evidence" value="ECO:0007669"/>
    <property type="project" value="InterPro"/>
</dbReference>
<evidence type="ECO:0000256" key="7">
    <source>
        <dbReference type="SAM" id="Phobius"/>
    </source>
</evidence>
<keyword evidence="2" id="KW-0813">Transport</keyword>
<evidence type="ECO:0000313" key="9">
    <source>
        <dbReference type="EMBL" id="TLD72258.1"/>
    </source>
</evidence>
<dbReference type="Gene3D" id="3.30.70.1450">
    <property type="entry name" value="Regulator of K+ conductance, C-terminal domain"/>
    <property type="match status" value="2"/>
</dbReference>
<dbReference type="Proteomes" id="UP000306196">
    <property type="component" value="Unassembled WGS sequence"/>
</dbReference>
<feature type="transmembrane region" description="Helical" evidence="7">
    <location>
        <begin position="137"/>
        <end position="161"/>
    </location>
</feature>
<feature type="transmembrane region" description="Helical" evidence="7">
    <location>
        <begin position="479"/>
        <end position="500"/>
    </location>
</feature>
<evidence type="ECO:0000256" key="5">
    <source>
        <dbReference type="ARBA" id="ARBA00022989"/>
    </source>
</evidence>
<feature type="transmembrane region" description="Helical" evidence="7">
    <location>
        <begin position="95"/>
        <end position="125"/>
    </location>
</feature>
<dbReference type="Pfam" id="PF03600">
    <property type="entry name" value="CitMHS"/>
    <property type="match status" value="1"/>
</dbReference>
<keyword evidence="3 7" id="KW-0812">Transmembrane</keyword>
<feature type="transmembrane region" description="Helical" evidence="7">
    <location>
        <begin position="423"/>
        <end position="442"/>
    </location>
</feature>
<feature type="transmembrane region" description="Helical" evidence="7">
    <location>
        <begin position="449"/>
        <end position="467"/>
    </location>
</feature>
<dbReference type="InterPro" id="IPR006037">
    <property type="entry name" value="RCK_C"/>
</dbReference>
<dbReference type="AlphaFoldDB" id="A0A5R8KIV4"/>
<feature type="transmembrane region" description="Helical" evidence="7">
    <location>
        <begin position="57"/>
        <end position="75"/>
    </location>
</feature>
<dbReference type="PANTHER" id="PTHR43652">
    <property type="entry name" value="BASIC AMINO ACID ANTIPORTER YFCC-RELATED"/>
    <property type="match status" value="1"/>
</dbReference>
<keyword evidence="6 7" id="KW-0472">Membrane</keyword>
<protein>
    <submittedName>
        <fullName evidence="9">SLC13 family permease</fullName>
    </submittedName>
</protein>
<keyword evidence="5 7" id="KW-1133">Transmembrane helix</keyword>
<feature type="transmembrane region" description="Helical" evidence="7">
    <location>
        <begin position="564"/>
        <end position="587"/>
    </location>
</feature>
<dbReference type="GO" id="GO:0006813">
    <property type="term" value="P:potassium ion transport"/>
    <property type="evidence" value="ECO:0007669"/>
    <property type="project" value="InterPro"/>
</dbReference>
<comment type="caution">
    <text evidence="9">The sequence shown here is derived from an EMBL/GenBank/DDBJ whole genome shotgun (WGS) entry which is preliminary data.</text>
</comment>
<evidence type="ECO:0000256" key="4">
    <source>
        <dbReference type="ARBA" id="ARBA00022737"/>
    </source>
</evidence>
<dbReference type="SUPFAM" id="SSF116726">
    <property type="entry name" value="TrkA C-terminal domain-like"/>
    <property type="match status" value="2"/>
</dbReference>
<evidence type="ECO:0000256" key="2">
    <source>
        <dbReference type="ARBA" id="ARBA00022448"/>
    </source>
</evidence>
<feature type="transmembrane region" description="Helical" evidence="7">
    <location>
        <begin position="28"/>
        <end position="45"/>
    </location>
</feature>
<feature type="transmembrane region" description="Helical" evidence="7">
    <location>
        <begin position="181"/>
        <end position="201"/>
    </location>
</feature>
<dbReference type="InterPro" id="IPR051679">
    <property type="entry name" value="DASS-Related_Transporters"/>
</dbReference>
<feature type="transmembrane region" description="Helical" evidence="7">
    <location>
        <begin position="398"/>
        <end position="417"/>
    </location>
</feature>
<dbReference type="PANTHER" id="PTHR43652:SF2">
    <property type="entry name" value="BASIC AMINO ACID ANTIPORTER YFCC-RELATED"/>
    <property type="match status" value="1"/>
</dbReference>
<gene>
    <name evidence="9" type="ORF">FEM03_02570</name>
</gene>
<organism evidence="9 10">
    <name type="scientific">Phragmitibacter flavus</name>
    <dbReference type="NCBI Taxonomy" id="2576071"/>
    <lineage>
        <taxon>Bacteria</taxon>
        <taxon>Pseudomonadati</taxon>
        <taxon>Verrucomicrobiota</taxon>
        <taxon>Verrucomicrobiia</taxon>
        <taxon>Verrucomicrobiales</taxon>
        <taxon>Verrucomicrobiaceae</taxon>
        <taxon>Phragmitibacter</taxon>
    </lineage>
</organism>
<feature type="domain" description="RCK C-terminal" evidence="8">
    <location>
        <begin position="299"/>
        <end position="382"/>
    </location>
</feature>
<evidence type="ECO:0000313" key="10">
    <source>
        <dbReference type="Proteomes" id="UP000306196"/>
    </source>
</evidence>
<comment type="subcellular location">
    <subcellularLocation>
        <location evidence="1">Membrane</location>
        <topology evidence="1">Multi-pass membrane protein</topology>
    </subcellularLocation>
</comment>
<proteinExistence type="predicted"/>